<keyword evidence="2" id="KW-1185">Reference proteome</keyword>
<dbReference type="OrthoDB" id="5871291at2759"/>
<evidence type="ECO:0000313" key="3">
    <source>
        <dbReference type="WBParaSite" id="HPBE_0002172901-mRNA-1"/>
    </source>
</evidence>
<dbReference type="WBParaSite" id="HPBE_0002172901-mRNA-1">
    <property type="protein sequence ID" value="HPBE_0002172901-mRNA-1"/>
    <property type="gene ID" value="HPBE_0002172901"/>
</dbReference>
<reference evidence="3" key="2">
    <citation type="submission" date="2019-09" db="UniProtKB">
        <authorList>
            <consortium name="WormBaseParasite"/>
        </authorList>
    </citation>
    <scope>IDENTIFICATION</scope>
</reference>
<sequence length="178" mass="19716">MEKHQRLSASIDCVRTAQVLDYSLSSSFATHTPSTSDALRITHEQLRKVYIAEASLLMNMEQCNNLLDLDHIQDSLRRLAVFEAEIQRNLFAHVASTVGTVIVGIRRVRPCRRGLSRSHLSVSSPPLLTISIASSASSSIPPLRFCCGLTDGQADDFSRSLCLYIRCQSTLRLQGVRA</sequence>
<accession>A0A183GGU1</accession>
<name>A0A183GGU1_HELPZ</name>
<dbReference type="EMBL" id="UZAH01033286">
    <property type="protein sequence ID" value="VDP27682.1"/>
    <property type="molecule type" value="Genomic_DNA"/>
</dbReference>
<dbReference type="Proteomes" id="UP000050761">
    <property type="component" value="Unassembled WGS sequence"/>
</dbReference>
<dbReference type="AlphaFoldDB" id="A0A183GGU1"/>
<organism evidence="2 3">
    <name type="scientific">Heligmosomoides polygyrus</name>
    <name type="common">Parasitic roundworm</name>
    <dbReference type="NCBI Taxonomy" id="6339"/>
    <lineage>
        <taxon>Eukaryota</taxon>
        <taxon>Metazoa</taxon>
        <taxon>Ecdysozoa</taxon>
        <taxon>Nematoda</taxon>
        <taxon>Chromadorea</taxon>
        <taxon>Rhabditida</taxon>
        <taxon>Rhabditina</taxon>
        <taxon>Rhabditomorpha</taxon>
        <taxon>Strongyloidea</taxon>
        <taxon>Heligmosomidae</taxon>
        <taxon>Heligmosomoides</taxon>
    </lineage>
</organism>
<reference evidence="1 2" key="1">
    <citation type="submission" date="2018-11" db="EMBL/GenBank/DDBJ databases">
        <authorList>
            <consortium name="Pathogen Informatics"/>
        </authorList>
    </citation>
    <scope>NUCLEOTIDE SEQUENCE [LARGE SCALE GENOMIC DNA]</scope>
</reference>
<evidence type="ECO:0000313" key="1">
    <source>
        <dbReference type="EMBL" id="VDP27682.1"/>
    </source>
</evidence>
<proteinExistence type="predicted"/>
<gene>
    <name evidence="1" type="ORF">HPBE_LOCUS21728</name>
</gene>
<evidence type="ECO:0000313" key="2">
    <source>
        <dbReference type="Proteomes" id="UP000050761"/>
    </source>
</evidence>
<protein>
    <submittedName>
        <fullName evidence="1 3">Uncharacterized protein</fullName>
    </submittedName>
</protein>
<accession>A0A3P8BPG1</accession>